<proteinExistence type="predicted"/>
<evidence type="ECO:0000256" key="1">
    <source>
        <dbReference type="ARBA" id="ARBA00023125"/>
    </source>
</evidence>
<evidence type="ECO:0000313" key="4">
    <source>
        <dbReference type="EMBL" id="OYO12824.1"/>
    </source>
</evidence>
<dbReference type="OrthoDB" id="3539650at2"/>
<dbReference type="PRINTS" id="PR00455">
    <property type="entry name" value="HTHTETR"/>
</dbReference>
<evidence type="ECO:0000313" key="5">
    <source>
        <dbReference type="Proteomes" id="UP000215896"/>
    </source>
</evidence>
<organism evidence="4 5">
    <name type="scientific">Enemella evansiae</name>
    <dbReference type="NCBI Taxonomy" id="2016499"/>
    <lineage>
        <taxon>Bacteria</taxon>
        <taxon>Bacillati</taxon>
        <taxon>Actinomycetota</taxon>
        <taxon>Actinomycetes</taxon>
        <taxon>Propionibacteriales</taxon>
        <taxon>Propionibacteriaceae</taxon>
        <taxon>Enemella</taxon>
    </lineage>
</organism>
<dbReference type="AlphaFoldDB" id="A0A255GIL2"/>
<feature type="domain" description="HTH tetR-type" evidence="3">
    <location>
        <begin position="14"/>
        <end position="73"/>
    </location>
</feature>
<dbReference type="PANTHER" id="PTHR30055">
    <property type="entry name" value="HTH-TYPE TRANSCRIPTIONAL REGULATOR RUTR"/>
    <property type="match status" value="1"/>
</dbReference>
<dbReference type="InterPro" id="IPR050109">
    <property type="entry name" value="HTH-type_TetR-like_transc_reg"/>
</dbReference>
<reference evidence="4 5" key="1">
    <citation type="submission" date="2017-07" db="EMBL/GenBank/DDBJ databases">
        <title>Draft whole genome sequences of clinical Proprionibacteriaceae strains.</title>
        <authorList>
            <person name="Bernier A.-M."/>
            <person name="Bernard K."/>
            <person name="Domingo M.-C."/>
        </authorList>
    </citation>
    <scope>NUCLEOTIDE SEQUENCE [LARGE SCALE GENOMIC DNA]</scope>
    <source>
        <strain evidence="4 5">NML 030167</strain>
    </source>
</reference>
<keyword evidence="5" id="KW-1185">Reference proteome</keyword>
<gene>
    <name evidence="4" type="ORF">CGZ94_13065</name>
</gene>
<sequence>MGGVSPRAPALPAAERRRVLVEATLPLLRERGARVSTAEIARAAGVAEGTIFRVFANKDELLAASIEYAMDPEPMLAELAAIDTARPLAERLEAVVAIWQRRVRDISVLMMAMYASGDGSPVQPRHRSHAEHKAHNDQLVTAIAAVIGDDADQLTLDATAAASLLRSLAFATSHPMISDEAITDPHTIVQIMLHGILTQERSC</sequence>
<keyword evidence="1 2" id="KW-0238">DNA-binding</keyword>
<protein>
    <submittedName>
        <fullName evidence="4">TetR family transcriptional regulator</fullName>
    </submittedName>
</protein>
<evidence type="ECO:0000256" key="2">
    <source>
        <dbReference type="PROSITE-ProRule" id="PRU00335"/>
    </source>
</evidence>
<dbReference type="PROSITE" id="PS50977">
    <property type="entry name" value="HTH_TETR_2"/>
    <property type="match status" value="1"/>
</dbReference>
<dbReference type="SUPFAM" id="SSF46689">
    <property type="entry name" value="Homeodomain-like"/>
    <property type="match status" value="1"/>
</dbReference>
<feature type="DNA-binding region" description="H-T-H motif" evidence="2">
    <location>
        <begin position="36"/>
        <end position="55"/>
    </location>
</feature>
<dbReference type="Pfam" id="PF00440">
    <property type="entry name" value="TetR_N"/>
    <property type="match status" value="1"/>
</dbReference>
<evidence type="ECO:0000259" key="3">
    <source>
        <dbReference type="PROSITE" id="PS50977"/>
    </source>
</evidence>
<accession>A0A255GIL2</accession>
<dbReference type="Gene3D" id="1.10.357.10">
    <property type="entry name" value="Tetracycline Repressor, domain 2"/>
    <property type="match status" value="1"/>
</dbReference>
<dbReference type="InterPro" id="IPR001647">
    <property type="entry name" value="HTH_TetR"/>
</dbReference>
<dbReference type="PANTHER" id="PTHR30055:SF226">
    <property type="entry name" value="HTH-TYPE TRANSCRIPTIONAL REGULATOR PKSA"/>
    <property type="match status" value="1"/>
</dbReference>
<dbReference type="Proteomes" id="UP000215896">
    <property type="component" value="Unassembled WGS sequence"/>
</dbReference>
<dbReference type="GO" id="GO:0000976">
    <property type="term" value="F:transcription cis-regulatory region binding"/>
    <property type="evidence" value="ECO:0007669"/>
    <property type="project" value="TreeGrafter"/>
</dbReference>
<dbReference type="GO" id="GO:0003700">
    <property type="term" value="F:DNA-binding transcription factor activity"/>
    <property type="evidence" value="ECO:0007669"/>
    <property type="project" value="TreeGrafter"/>
</dbReference>
<dbReference type="EMBL" id="NMVO01000014">
    <property type="protein sequence ID" value="OYO12824.1"/>
    <property type="molecule type" value="Genomic_DNA"/>
</dbReference>
<name>A0A255GIL2_9ACTN</name>
<dbReference type="InterPro" id="IPR009057">
    <property type="entry name" value="Homeodomain-like_sf"/>
</dbReference>
<comment type="caution">
    <text evidence="4">The sequence shown here is derived from an EMBL/GenBank/DDBJ whole genome shotgun (WGS) entry which is preliminary data.</text>
</comment>